<dbReference type="SUPFAM" id="SSF53448">
    <property type="entry name" value="Nucleotide-diphospho-sugar transferases"/>
    <property type="match status" value="1"/>
</dbReference>
<dbReference type="InterPro" id="IPR018294">
    <property type="entry name" value="ISPD_synthase_CS"/>
</dbReference>
<dbReference type="InterPro" id="IPR034683">
    <property type="entry name" value="IspD/TarI"/>
</dbReference>
<dbReference type="Proteomes" id="UP000253790">
    <property type="component" value="Chromosome"/>
</dbReference>
<gene>
    <name evidence="7 8" type="primary">ispD</name>
    <name evidence="8" type="ORF">DV701_08480</name>
</gene>
<dbReference type="PANTHER" id="PTHR32125:SF4">
    <property type="entry name" value="2-C-METHYL-D-ERYTHRITOL 4-PHOSPHATE CYTIDYLYLTRANSFERASE, CHLOROPLASTIC"/>
    <property type="match status" value="1"/>
</dbReference>
<dbReference type="HAMAP" id="MF_00108">
    <property type="entry name" value="IspD"/>
    <property type="match status" value="1"/>
</dbReference>
<evidence type="ECO:0000313" key="8">
    <source>
        <dbReference type="EMBL" id="AXH96163.1"/>
    </source>
</evidence>
<comment type="function">
    <text evidence="7">Catalyzes the formation of 4-diphosphocytidyl-2-C-methyl-D-erythritol from CTP and 2-C-methyl-D-erythritol 4-phosphate (MEP).</text>
</comment>
<dbReference type="Gene3D" id="3.40.50.300">
    <property type="entry name" value="P-loop containing nucleotide triphosphate hydrolases"/>
    <property type="match status" value="1"/>
</dbReference>
<evidence type="ECO:0000256" key="2">
    <source>
        <dbReference type="ARBA" id="ARBA00004787"/>
    </source>
</evidence>
<keyword evidence="5 7" id="KW-0548">Nucleotidyltransferase</keyword>
<evidence type="ECO:0000256" key="7">
    <source>
        <dbReference type="HAMAP-Rule" id="MF_00108"/>
    </source>
</evidence>
<dbReference type="EC" id="2.7.7.60" evidence="7"/>
<evidence type="ECO:0000256" key="1">
    <source>
        <dbReference type="ARBA" id="ARBA00001282"/>
    </source>
</evidence>
<comment type="catalytic activity">
    <reaction evidence="1 7">
        <text>2-C-methyl-D-erythritol 4-phosphate + CTP + H(+) = 4-CDP-2-C-methyl-D-erythritol + diphosphate</text>
        <dbReference type="Rhea" id="RHEA:13429"/>
        <dbReference type="ChEBI" id="CHEBI:15378"/>
        <dbReference type="ChEBI" id="CHEBI:33019"/>
        <dbReference type="ChEBI" id="CHEBI:37563"/>
        <dbReference type="ChEBI" id="CHEBI:57823"/>
        <dbReference type="ChEBI" id="CHEBI:58262"/>
        <dbReference type="EC" id="2.7.7.60"/>
    </reaction>
</comment>
<name>A0A345NMA5_9MICO</name>
<dbReference type="InterPro" id="IPR027417">
    <property type="entry name" value="P-loop_NTPase"/>
</dbReference>
<protein>
    <recommendedName>
        <fullName evidence="7">2-C-methyl-D-erythritol 4-phosphate cytidylyltransferase</fullName>
        <ecNumber evidence="7">2.7.7.60</ecNumber>
    </recommendedName>
    <alternativeName>
        <fullName evidence="7">4-diphosphocytidyl-2C-methyl-D-erythritol synthase</fullName>
    </alternativeName>
    <alternativeName>
        <fullName evidence="7">MEP cytidylyltransferase</fullName>
        <shortName evidence="7">MCT</shortName>
    </alternativeName>
</protein>
<dbReference type="NCBIfam" id="TIGR00453">
    <property type="entry name" value="ispD"/>
    <property type="match status" value="1"/>
</dbReference>
<comment type="similarity">
    <text evidence="3 7">Belongs to the IspD/TarI cytidylyltransferase family. IspD subfamily.</text>
</comment>
<keyword evidence="6 7" id="KW-0414">Isoprene biosynthesis</keyword>
<feature type="site" description="Positions MEP for the nucleophilic attack" evidence="7">
    <location>
        <position position="227"/>
    </location>
</feature>
<dbReference type="UniPathway" id="UPA00056">
    <property type="reaction ID" value="UER00093"/>
</dbReference>
<dbReference type="KEGG" id="orn:DV701_08480"/>
<keyword evidence="4 7" id="KW-0808">Transferase</keyword>
<keyword evidence="9" id="KW-1185">Reference proteome</keyword>
<comment type="pathway">
    <text evidence="2 7">Isoprenoid biosynthesis; isopentenyl diphosphate biosynthesis via DXP pathway; isopentenyl diphosphate from 1-deoxy-D-xylulose 5-phosphate: step 2/6.</text>
</comment>
<dbReference type="AlphaFoldDB" id="A0A345NMA5"/>
<feature type="site" description="Positions MEP for the nucleophilic attack" evidence="7">
    <location>
        <position position="170"/>
    </location>
</feature>
<accession>A0A345NMA5</accession>
<evidence type="ECO:0000256" key="5">
    <source>
        <dbReference type="ARBA" id="ARBA00022695"/>
    </source>
</evidence>
<feature type="site" description="Transition state stabilizer" evidence="7">
    <location>
        <position position="25"/>
    </location>
</feature>
<feature type="site" description="Transition state stabilizer" evidence="7">
    <location>
        <position position="18"/>
    </location>
</feature>
<dbReference type="CDD" id="cd02516">
    <property type="entry name" value="CDP-ME_synthetase"/>
    <property type="match status" value="1"/>
</dbReference>
<evidence type="ECO:0000256" key="6">
    <source>
        <dbReference type="ARBA" id="ARBA00023229"/>
    </source>
</evidence>
<dbReference type="GO" id="GO:0019288">
    <property type="term" value="P:isopentenyl diphosphate biosynthetic process, methylerythritol 4-phosphate pathway"/>
    <property type="evidence" value="ECO:0007669"/>
    <property type="project" value="UniProtKB-UniRule"/>
</dbReference>
<dbReference type="InterPro" id="IPR029044">
    <property type="entry name" value="Nucleotide-diphossugar_trans"/>
</dbReference>
<evidence type="ECO:0000313" key="9">
    <source>
        <dbReference type="Proteomes" id="UP000253790"/>
    </source>
</evidence>
<evidence type="ECO:0000256" key="3">
    <source>
        <dbReference type="ARBA" id="ARBA00009789"/>
    </source>
</evidence>
<dbReference type="InterPro" id="IPR050088">
    <property type="entry name" value="IspD/TarI_cytidylyltransf_bact"/>
</dbReference>
<dbReference type="GO" id="GO:0050518">
    <property type="term" value="F:2-C-methyl-D-erythritol 4-phosphate cytidylyltransferase activity"/>
    <property type="evidence" value="ECO:0007669"/>
    <property type="project" value="UniProtKB-UniRule"/>
</dbReference>
<dbReference type="Gene3D" id="3.90.550.10">
    <property type="entry name" value="Spore Coat Polysaccharide Biosynthesis Protein SpsA, Chain A"/>
    <property type="match status" value="1"/>
</dbReference>
<evidence type="ECO:0000256" key="4">
    <source>
        <dbReference type="ARBA" id="ARBA00022679"/>
    </source>
</evidence>
<dbReference type="PROSITE" id="PS01295">
    <property type="entry name" value="ISPD"/>
    <property type="match status" value="1"/>
</dbReference>
<dbReference type="OrthoDB" id="9802561at2"/>
<dbReference type="InterPro" id="IPR001228">
    <property type="entry name" value="IspD"/>
</dbReference>
<sequence length="424" mass="43668">MTPGGVGLVLVAAGAGTRLGAGRPKALVPLGHGAHAAPVVVHALRGALRCAALSHVVVVAPADHEGMGQLADAVRSVAVPAGVGVSVVAGGAERTDSVLHGLHALSPEVGVVLVHDAARALTPVAVFDRVVHAVHAGHPAVTPALPVTDTVKQVAADARGVEHVVATLDRSVLRAVQTPQGFLRETLERAHAEAARAGARPATDDCGLVEAHGGWVTVVEGSPRALKITTPHDLEVAACWLVDGEPADTEQVPRPPALVVLSGLPGVGKTTVARALCRRLRAAHLRVDTVEQGLLRAGLAEGATAPYGYTATYGVAADQLAVGLSVVADMVNGLPVVRAAWDEVGAAAGARVVRVLLECSDAGMHRRRVEGRSADIEGHRLPGWADVRDRELEPWPEADLSLDTASLTAAEVVDRIVALVEEER</sequence>
<dbReference type="EMBL" id="CP031229">
    <property type="protein sequence ID" value="AXH96163.1"/>
    <property type="molecule type" value="Genomic_DNA"/>
</dbReference>
<dbReference type="Pfam" id="PF01128">
    <property type="entry name" value="IspD"/>
    <property type="match status" value="1"/>
</dbReference>
<proteinExistence type="inferred from homology"/>
<dbReference type="PANTHER" id="PTHR32125">
    <property type="entry name" value="2-C-METHYL-D-ERYTHRITOL 4-PHOSPHATE CYTIDYLYLTRANSFERASE, CHLOROPLASTIC"/>
    <property type="match status" value="1"/>
</dbReference>
<organism evidence="8 9">
    <name type="scientific">Ornithinimicrobium avium</name>
    <dbReference type="NCBI Taxonomy" id="2283195"/>
    <lineage>
        <taxon>Bacteria</taxon>
        <taxon>Bacillati</taxon>
        <taxon>Actinomycetota</taxon>
        <taxon>Actinomycetes</taxon>
        <taxon>Micrococcales</taxon>
        <taxon>Ornithinimicrobiaceae</taxon>
        <taxon>Ornithinimicrobium</taxon>
    </lineage>
</organism>
<dbReference type="RefSeq" id="WP_114927928.1">
    <property type="nucleotide sequence ID" value="NZ_CP031229.1"/>
</dbReference>
<reference evidence="8 9" key="1">
    <citation type="submission" date="2018-07" db="EMBL/GenBank/DDBJ databases">
        <title>Complete genome sequencing of Ornithinimicrobium sp. AMA3305.</title>
        <authorList>
            <person name="Bae J.-W."/>
        </authorList>
    </citation>
    <scope>NUCLEOTIDE SEQUENCE [LARGE SCALE GENOMIC DNA]</scope>
    <source>
        <strain evidence="8 9">AMA3305</strain>
    </source>
</reference>
<dbReference type="Pfam" id="PF13671">
    <property type="entry name" value="AAA_33"/>
    <property type="match status" value="1"/>
</dbReference>
<dbReference type="SUPFAM" id="SSF52540">
    <property type="entry name" value="P-loop containing nucleoside triphosphate hydrolases"/>
    <property type="match status" value="1"/>
</dbReference>